<dbReference type="Proteomes" id="UP000518266">
    <property type="component" value="Unassembled WGS sequence"/>
</dbReference>
<keyword evidence="2" id="KW-1185">Reference proteome</keyword>
<gene>
    <name evidence="1" type="ORF">F7725_019719</name>
</gene>
<proteinExistence type="predicted"/>
<comment type="caution">
    <text evidence="1">The sequence shown here is derived from an EMBL/GenBank/DDBJ whole genome shotgun (WGS) entry which is preliminary data.</text>
</comment>
<evidence type="ECO:0000313" key="1">
    <source>
        <dbReference type="EMBL" id="KAF3850000.1"/>
    </source>
</evidence>
<evidence type="ECO:0000313" key="2">
    <source>
        <dbReference type="Proteomes" id="UP000518266"/>
    </source>
</evidence>
<protein>
    <submittedName>
        <fullName evidence="1">Uncharacterized protein</fullName>
    </submittedName>
</protein>
<dbReference type="OrthoDB" id="8958079at2759"/>
<reference evidence="1 2" key="1">
    <citation type="submission" date="2020-03" db="EMBL/GenBank/DDBJ databases">
        <title>Dissostichus mawsoni Genome sequencing and assembly.</title>
        <authorList>
            <person name="Park H."/>
        </authorList>
    </citation>
    <scope>NUCLEOTIDE SEQUENCE [LARGE SCALE GENOMIC DNA]</scope>
    <source>
        <strain evidence="1">DM0001</strain>
        <tissue evidence="1">Muscle</tissue>
    </source>
</reference>
<dbReference type="EMBL" id="JAAKFY010000011">
    <property type="protein sequence ID" value="KAF3850000.1"/>
    <property type="molecule type" value="Genomic_DNA"/>
</dbReference>
<dbReference type="AlphaFoldDB" id="A0A7J5YKV6"/>
<organism evidence="1 2">
    <name type="scientific">Dissostichus mawsoni</name>
    <name type="common">Antarctic cod</name>
    <dbReference type="NCBI Taxonomy" id="36200"/>
    <lineage>
        <taxon>Eukaryota</taxon>
        <taxon>Metazoa</taxon>
        <taxon>Chordata</taxon>
        <taxon>Craniata</taxon>
        <taxon>Vertebrata</taxon>
        <taxon>Euteleostomi</taxon>
        <taxon>Actinopterygii</taxon>
        <taxon>Neopterygii</taxon>
        <taxon>Teleostei</taxon>
        <taxon>Neoteleostei</taxon>
        <taxon>Acanthomorphata</taxon>
        <taxon>Eupercaria</taxon>
        <taxon>Perciformes</taxon>
        <taxon>Notothenioidei</taxon>
        <taxon>Nototheniidae</taxon>
        <taxon>Dissostichus</taxon>
    </lineage>
</organism>
<name>A0A7J5YKV6_DISMA</name>
<sequence>MNPLIKDISMKMNLKDREGRDIQYERITESIRKTLTFWKRRKLKLRGKIIVVNGLLMSKLIYVLNVLDVPERVLKEIDKIISELLWDGRGVKIAKEVLENGYKDGGLKLINLDRKRKHVGSR</sequence>
<accession>A0A7J5YKV6</accession>